<proteinExistence type="predicted"/>
<dbReference type="EMBL" id="BFAX01000003">
    <property type="protein sequence ID" value="GBF36531.1"/>
    <property type="molecule type" value="Genomic_DNA"/>
</dbReference>
<feature type="domain" description="Flavodoxin-like" evidence="1">
    <location>
        <begin position="1"/>
        <end position="40"/>
    </location>
</feature>
<accession>A0A401HQU7</accession>
<dbReference type="SUPFAM" id="SSF52218">
    <property type="entry name" value="Flavoproteins"/>
    <property type="match status" value="1"/>
</dbReference>
<reference evidence="2 3" key="1">
    <citation type="journal article" date="2019" name="Int. J. Syst. Evol. Microbiol.">
        <title>Methanofervidicoccus abyssi gen. nov., sp. nov., a hydrogenotrophic methanogen, isolated from a hydrothermal vent chimney in the Mid-Cayman Spreading Center, the Caribbean Sea.</title>
        <authorList>
            <person name="Sakai S."/>
            <person name="Takaki Y."/>
            <person name="Miyazaki M."/>
            <person name="Ogawara M."/>
            <person name="Yanagawa K."/>
            <person name="Miyazaki J."/>
            <person name="Takai K."/>
        </authorList>
    </citation>
    <scope>NUCLEOTIDE SEQUENCE [LARGE SCALE GENOMIC DNA]</scope>
    <source>
        <strain evidence="2 3">HHB</strain>
    </source>
</reference>
<protein>
    <recommendedName>
        <fullName evidence="1">Flavodoxin-like domain-containing protein</fullName>
    </recommendedName>
</protein>
<gene>
    <name evidence="2" type="ORF">MHHB_P0761</name>
</gene>
<name>A0A401HQU7_9EURY</name>
<evidence type="ECO:0000313" key="3">
    <source>
        <dbReference type="Proteomes" id="UP000290527"/>
    </source>
</evidence>
<keyword evidence="3" id="KW-1185">Reference proteome</keyword>
<dbReference type="Gene3D" id="3.40.50.360">
    <property type="match status" value="1"/>
</dbReference>
<dbReference type="InterPro" id="IPR008254">
    <property type="entry name" value="Flavodoxin/NO_synth"/>
</dbReference>
<dbReference type="PROSITE" id="PS50902">
    <property type="entry name" value="FLAVODOXIN_LIKE"/>
    <property type="match status" value="1"/>
</dbReference>
<dbReference type="Proteomes" id="UP000290527">
    <property type="component" value="Unassembled WGS sequence"/>
</dbReference>
<evidence type="ECO:0000313" key="2">
    <source>
        <dbReference type="EMBL" id="GBF36531.1"/>
    </source>
</evidence>
<comment type="caution">
    <text evidence="2">The sequence shown here is derived from an EMBL/GenBank/DDBJ whole genome shotgun (WGS) entry which is preliminary data.</text>
</comment>
<sequence>MYNSTKKMAYSIGNGLMESGVEVNIYNVSKTPMNKIMRDF</sequence>
<dbReference type="GO" id="GO:0010181">
    <property type="term" value="F:FMN binding"/>
    <property type="evidence" value="ECO:0007669"/>
    <property type="project" value="InterPro"/>
</dbReference>
<organism evidence="2 3">
    <name type="scientific">Methanofervidicoccus abyssi</name>
    <dbReference type="NCBI Taxonomy" id="2082189"/>
    <lineage>
        <taxon>Archaea</taxon>
        <taxon>Methanobacteriati</taxon>
        <taxon>Methanobacteriota</taxon>
        <taxon>Methanomada group</taxon>
        <taxon>Methanococci</taxon>
        <taxon>Methanococcales</taxon>
        <taxon>Methanofervidicoccus</taxon>
    </lineage>
</organism>
<dbReference type="InterPro" id="IPR029039">
    <property type="entry name" value="Flavoprotein-like_sf"/>
</dbReference>
<dbReference type="AlphaFoldDB" id="A0A401HQU7"/>
<evidence type="ECO:0000259" key="1">
    <source>
        <dbReference type="PROSITE" id="PS50902"/>
    </source>
</evidence>